<keyword evidence="2" id="KW-1185">Reference proteome</keyword>
<protein>
    <submittedName>
        <fullName evidence="1">Ankyrin repeat domain-containing protein 17</fullName>
    </submittedName>
</protein>
<evidence type="ECO:0000313" key="2">
    <source>
        <dbReference type="Proteomes" id="UP001642464"/>
    </source>
</evidence>
<proteinExistence type="predicted"/>
<name>A0ABP0K7T0_9DINO</name>
<organism evidence="1 2">
    <name type="scientific">Durusdinium trenchii</name>
    <dbReference type="NCBI Taxonomy" id="1381693"/>
    <lineage>
        <taxon>Eukaryota</taxon>
        <taxon>Sar</taxon>
        <taxon>Alveolata</taxon>
        <taxon>Dinophyceae</taxon>
        <taxon>Suessiales</taxon>
        <taxon>Symbiodiniaceae</taxon>
        <taxon>Durusdinium</taxon>
    </lineage>
</organism>
<dbReference type="InterPro" id="IPR011992">
    <property type="entry name" value="EF-hand-dom_pair"/>
</dbReference>
<dbReference type="Proteomes" id="UP001642464">
    <property type="component" value="Unassembled WGS sequence"/>
</dbReference>
<evidence type="ECO:0000313" key="1">
    <source>
        <dbReference type="EMBL" id="CAK9022460.1"/>
    </source>
</evidence>
<dbReference type="Gene3D" id="1.10.238.10">
    <property type="entry name" value="EF-hand"/>
    <property type="match status" value="1"/>
</dbReference>
<gene>
    <name evidence="1" type="ORF">SCF082_LOCUS15794</name>
</gene>
<reference evidence="1 2" key="1">
    <citation type="submission" date="2024-02" db="EMBL/GenBank/DDBJ databases">
        <authorList>
            <person name="Chen Y."/>
            <person name="Shah S."/>
            <person name="Dougan E. K."/>
            <person name="Thang M."/>
            <person name="Chan C."/>
        </authorList>
    </citation>
    <scope>NUCLEOTIDE SEQUENCE [LARGE SCALE GENOMIC DNA]</scope>
</reference>
<comment type="caution">
    <text evidence="1">The sequence shown here is derived from an EMBL/GenBank/DDBJ whole genome shotgun (WGS) entry which is preliminary data.</text>
</comment>
<sequence>MLAAIDDSGNGLISEERLSYILSNPKVAAYFQTLDLDVHEGAALFHLLDNGDGEVTLDEFIDGIMRCKGPARAIDQVAMHAEIKNLDTKVTKLFKKLMKVSKAGLFIESS</sequence>
<dbReference type="EMBL" id="CAXAMM010010147">
    <property type="protein sequence ID" value="CAK9022460.1"/>
    <property type="molecule type" value="Genomic_DNA"/>
</dbReference>
<dbReference type="SUPFAM" id="SSF47473">
    <property type="entry name" value="EF-hand"/>
    <property type="match status" value="1"/>
</dbReference>
<accession>A0ABP0K7T0</accession>